<gene>
    <name evidence="1" type="ORF">LAL4801_05697</name>
</gene>
<dbReference type="EMBL" id="CXST01000006">
    <property type="protein sequence ID" value="CTQ47235.1"/>
    <property type="molecule type" value="Genomic_DNA"/>
</dbReference>
<dbReference type="RefSeq" id="WP_055661287.1">
    <property type="nucleotide sequence ID" value="NZ_CXST01000006.1"/>
</dbReference>
<protein>
    <submittedName>
        <fullName evidence="1">Uncharacterized protein</fullName>
    </submittedName>
</protein>
<sequence>MTDEDPLNPKNIIRNTTLDGYVENLQLDPLRERFFRACGIDYIRREVDLVVQYCLRIHDEKDIVRMIVALEVMEADPDDLLSYSTPDEIDLDFIDISWEMDRPAQYLEDNDYEPIEVGGTVFMYRINEKPTSKPGM</sequence>
<keyword evidence="2" id="KW-1185">Reference proteome</keyword>
<name>A0A0M6YAY0_9HYPH</name>
<evidence type="ECO:0000313" key="1">
    <source>
        <dbReference type="EMBL" id="CTQ47235.1"/>
    </source>
</evidence>
<proteinExistence type="predicted"/>
<accession>A0A0M6YAY0</accession>
<reference evidence="2" key="1">
    <citation type="submission" date="2015-07" db="EMBL/GenBank/DDBJ databases">
        <authorList>
            <person name="Rodrigo-Torres Lidia"/>
            <person name="Arahal R.David."/>
        </authorList>
    </citation>
    <scope>NUCLEOTIDE SEQUENCE [LARGE SCALE GENOMIC DNA]</scope>
    <source>
        <strain evidence="2">CECT 4801</strain>
    </source>
</reference>
<organism evidence="1 2">
    <name type="scientific">Roseibium aggregatum</name>
    <dbReference type="NCBI Taxonomy" id="187304"/>
    <lineage>
        <taxon>Bacteria</taxon>
        <taxon>Pseudomonadati</taxon>
        <taxon>Pseudomonadota</taxon>
        <taxon>Alphaproteobacteria</taxon>
        <taxon>Hyphomicrobiales</taxon>
        <taxon>Stappiaceae</taxon>
        <taxon>Roseibium</taxon>
    </lineage>
</organism>
<dbReference type="Proteomes" id="UP000048926">
    <property type="component" value="Unassembled WGS sequence"/>
</dbReference>
<dbReference type="AlphaFoldDB" id="A0A0M6YAY0"/>
<evidence type="ECO:0000313" key="2">
    <source>
        <dbReference type="Proteomes" id="UP000048926"/>
    </source>
</evidence>